<reference evidence="1 2" key="1">
    <citation type="submission" date="2018-08" db="EMBL/GenBank/DDBJ databases">
        <title>Jishengella sp. nov., isolated from a root of Azadirachta indica A. Juss. var. siamensis Valenton.</title>
        <authorList>
            <person name="Kuncharoen N."/>
            <person name="Tanasupawat S."/>
            <person name="Kudo T."/>
            <person name="Ohkuma M."/>
        </authorList>
    </citation>
    <scope>NUCLEOTIDE SEQUENCE [LARGE SCALE GENOMIC DNA]</scope>
    <source>
        <strain evidence="1 2">AZ1-13</strain>
    </source>
</reference>
<organism evidence="1 2">
    <name type="scientific">Micromonospora radicis</name>
    <dbReference type="NCBI Taxonomy" id="1894971"/>
    <lineage>
        <taxon>Bacteria</taxon>
        <taxon>Bacillati</taxon>
        <taxon>Actinomycetota</taxon>
        <taxon>Actinomycetes</taxon>
        <taxon>Micromonosporales</taxon>
        <taxon>Micromonosporaceae</taxon>
        <taxon>Micromonospora</taxon>
    </lineage>
</organism>
<keyword evidence="2" id="KW-1185">Reference proteome</keyword>
<evidence type="ECO:0000313" key="2">
    <source>
        <dbReference type="Proteomes" id="UP000283832"/>
    </source>
</evidence>
<name>A0A418MPK4_9ACTN</name>
<dbReference type="OrthoDB" id="3404735at2"/>
<gene>
    <name evidence="1" type="ORF">D2L64_22490</name>
</gene>
<dbReference type="EMBL" id="QXEC01000027">
    <property type="protein sequence ID" value="RIV34522.1"/>
    <property type="molecule type" value="Genomic_DNA"/>
</dbReference>
<proteinExistence type="predicted"/>
<accession>A0A418MPK4</accession>
<dbReference type="RefSeq" id="WP_119579199.1">
    <property type="nucleotide sequence ID" value="NZ_QXEC01000027.1"/>
</dbReference>
<evidence type="ECO:0000313" key="1">
    <source>
        <dbReference type="EMBL" id="RIV34522.1"/>
    </source>
</evidence>
<protein>
    <submittedName>
        <fullName evidence="1">Uncharacterized protein</fullName>
    </submittedName>
</protein>
<sequence length="81" mass="9123">MSVSVMHPARQRRLLRGWEPVQLIGRLRIEAAKDGVTLPKTYLLVRLLFLWENHRIPLPGYYAGLIARVLGDVSTGTRSAA</sequence>
<dbReference type="AlphaFoldDB" id="A0A418MPK4"/>
<dbReference type="Proteomes" id="UP000283832">
    <property type="component" value="Unassembled WGS sequence"/>
</dbReference>
<comment type="caution">
    <text evidence="1">The sequence shown here is derived from an EMBL/GenBank/DDBJ whole genome shotgun (WGS) entry which is preliminary data.</text>
</comment>